<feature type="domain" description="Rubisco LSMT substrate-binding" evidence="4">
    <location>
        <begin position="330"/>
        <end position="446"/>
    </location>
</feature>
<dbReference type="OrthoDB" id="341421at2759"/>
<dbReference type="InterPro" id="IPR015353">
    <property type="entry name" value="Rubisco_LSMT_subst-bd"/>
</dbReference>
<dbReference type="Pfam" id="PF09273">
    <property type="entry name" value="Rubis-subs-bind"/>
    <property type="match status" value="1"/>
</dbReference>
<evidence type="ECO:0000313" key="6">
    <source>
        <dbReference type="Proteomes" id="UP000239899"/>
    </source>
</evidence>
<dbReference type="SUPFAM" id="SSF81822">
    <property type="entry name" value="RuBisCo LSMT C-terminal, substrate-binding domain"/>
    <property type="match status" value="1"/>
</dbReference>
<name>A0A2P6TXU9_CHLSO</name>
<dbReference type="EMBL" id="LHPG02000004">
    <property type="protein sequence ID" value="PRW58899.1"/>
    <property type="molecule type" value="Genomic_DNA"/>
</dbReference>
<evidence type="ECO:0000256" key="1">
    <source>
        <dbReference type="ARBA" id="ARBA00022603"/>
    </source>
</evidence>
<evidence type="ECO:0000256" key="3">
    <source>
        <dbReference type="ARBA" id="ARBA00022691"/>
    </source>
</evidence>
<dbReference type="InterPro" id="IPR036464">
    <property type="entry name" value="Rubisco_LSMT_subst-bd_sf"/>
</dbReference>
<accession>A0A2P6TXU9</accession>
<dbReference type="GO" id="GO:0032259">
    <property type="term" value="P:methylation"/>
    <property type="evidence" value="ECO:0007669"/>
    <property type="project" value="UniProtKB-KW"/>
</dbReference>
<dbReference type="AlphaFoldDB" id="A0A2P6TXU9"/>
<dbReference type="GO" id="GO:0016279">
    <property type="term" value="F:protein-lysine N-methyltransferase activity"/>
    <property type="evidence" value="ECO:0007669"/>
    <property type="project" value="TreeGrafter"/>
</dbReference>
<dbReference type="PANTHER" id="PTHR13271:SF93">
    <property type="entry name" value="SET DOMAIN-CONTAINING PROTEIN"/>
    <property type="match status" value="1"/>
</dbReference>
<dbReference type="InterPro" id="IPR050600">
    <property type="entry name" value="SETD3_SETD6_MTase"/>
</dbReference>
<dbReference type="SUPFAM" id="SSF82199">
    <property type="entry name" value="SET domain"/>
    <property type="match status" value="1"/>
</dbReference>
<evidence type="ECO:0000259" key="4">
    <source>
        <dbReference type="Pfam" id="PF09273"/>
    </source>
</evidence>
<dbReference type="Proteomes" id="UP000239899">
    <property type="component" value="Unassembled WGS sequence"/>
</dbReference>
<dbReference type="PANTHER" id="PTHR13271">
    <property type="entry name" value="UNCHARACTERIZED PUTATIVE METHYLTRANSFERASE"/>
    <property type="match status" value="1"/>
</dbReference>
<evidence type="ECO:0000256" key="2">
    <source>
        <dbReference type="ARBA" id="ARBA00022679"/>
    </source>
</evidence>
<protein>
    <submittedName>
        <fullName evidence="5">Rubisco small subunit N-methyltransferase</fullName>
    </submittedName>
</protein>
<evidence type="ECO:0000313" key="5">
    <source>
        <dbReference type="EMBL" id="PRW58899.1"/>
    </source>
</evidence>
<gene>
    <name evidence="5" type="ORF">C2E21_2192</name>
</gene>
<dbReference type="Gene3D" id="3.90.1420.10">
    <property type="entry name" value="Rubisco LSMT, substrate-binding domain"/>
    <property type="match status" value="1"/>
</dbReference>
<comment type="caution">
    <text evidence="5">The sequence shown here is derived from an EMBL/GenBank/DDBJ whole genome shotgun (WGS) entry which is preliminary data.</text>
</comment>
<keyword evidence="3" id="KW-0949">S-adenosyl-L-methionine</keyword>
<dbReference type="STRING" id="3076.A0A2P6TXU9"/>
<proteinExistence type="predicted"/>
<sequence length="512" mass="55738">MAALAATAAAWVPSRAAAWHRRHAPQQQRITHCNPTPQLPRRSPPITPAAAAAAAASTPTAGYDELLRWCIEAKQLPPLAVEPAAVDGEVGAPPRPAFLAARDVAVGEAVLAVPGDLAVTSVDVGKDAALAALAEGRSELVGLALWLMQERDKGAASEWAPFLATLPRATLSPILWPDEERQQLLRGSPVLQEARTREQALRQEWQQIAEAMAAAGSSAAYPAAVFNEQAFLEAMSVVLAYAAYLPSAQCFALLPLVGGFRRTGSAAGAVLDYDLERQAVTLVAQRPYSAGQEVSIYDGRPNGELLLATGTLEAGNPADCLFMETGLVAADRMYTTKRQILEELGLGVRAEFPITQDSITTQQLVYLRMARLQDPAQLAKINFEQDTIISQENEYEILQLMMGDLRDRLHAYASEYDDDVKDLQRRDLTPQQRLAAQLRLGEKRILRGTMDGVRRRLAPIRGIPTKSGGMQDPNADLIEIFDTIEQLPSAPKKLLDGFGRWLSGKDDPDWKR</sequence>
<dbReference type="InterPro" id="IPR046341">
    <property type="entry name" value="SET_dom_sf"/>
</dbReference>
<organism evidence="5 6">
    <name type="scientific">Chlorella sorokiniana</name>
    <name type="common">Freshwater green alga</name>
    <dbReference type="NCBI Taxonomy" id="3076"/>
    <lineage>
        <taxon>Eukaryota</taxon>
        <taxon>Viridiplantae</taxon>
        <taxon>Chlorophyta</taxon>
        <taxon>core chlorophytes</taxon>
        <taxon>Trebouxiophyceae</taxon>
        <taxon>Chlorellales</taxon>
        <taxon>Chlorellaceae</taxon>
        <taxon>Chlorella clade</taxon>
        <taxon>Chlorella</taxon>
    </lineage>
</organism>
<reference evidence="5 6" key="1">
    <citation type="journal article" date="2018" name="Plant J.">
        <title>Genome sequences of Chlorella sorokiniana UTEX 1602 and Micractinium conductrix SAG 241.80: implications to maltose excretion by a green alga.</title>
        <authorList>
            <person name="Arriola M.B."/>
            <person name="Velmurugan N."/>
            <person name="Zhang Y."/>
            <person name="Plunkett M.H."/>
            <person name="Hondzo H."/>
            <person name="Barney B.M."/>
        </authorList>
    </citation>
    <scope>NUCLEOTIDE SEQUENCE [LARGE SCALE GENOMIC DNA]</scope>
    <source>
        <strain evidence="6">UTEX 1602</strain>
    </source>
</reference>
<dbReference type="Gene3D" id="3.90.1410.10">
    <property type="entry name" value="set domain protein methyltransferase, domain 1"/>
    <property type="match status" value="1"/>
</dbReference>
<keyword evidence="1" id="KW-0489">Methyltransferase</keyword>
<keyword evidence="2" id="KW-0808">Transferase</keyword>
<keyword evidence="6" id="KW-1185">Reference proteome</keyword>